<dbReference type="EMBL" id="JAKGUD010000007">
    <property type="protein sequence ID" value="MCF4142673.1"/>
    <property type="molecule type" value="Genomic_DNA"/>
</dbReference>
<feature type="domain" description="Tripartite ATP-independent periplasmic transporters DctQ component" evidence="10">
    <location>
        <begin position="22"/>
        <end position="144"/>
    </location>
</feature>
<evidence type="ECO:0000256" key="6">
    <source>
        <dbReference type="ARBA" id="ARBA00022989"/>
    </source>
</evidence>
<feature type="transmembrane region" description="Helical" evidence="9">
    <location>
        <begin position="45"/>
        <end position="62"/>
    </location>
</feature>
<keyword evidence="5 9" id="KW-0812">Transmembrane</keyword>
<keyword evidence="7 9" id="KW-0472">Membrane</keyword>
<evidence type="ECO:0000256" key="9">
    <source>
        <dbReference type="SAM" id="Phobius"/>
    </source>
</evidence>
<evidence type="ECO:0000313" key="12">
    <source>
        <dbReference type="Proteomes" id="UP001200430"/>
    </source>
</evidence>
<evidence type="ECO:0000256" key="5">
    <source>
        <dbReference type="ARBA" id="ARBA00022692"/>
    </source>
</evidence>
<reference evidence="11 12" key="1">
    <citation type="submission" date="2022-01" db="EMBL/GenBank/DDBJ databases">
        <title>Dethiosulfovibrio faecalis sp. nov., a novel proteolytic, non-sulfur-reducing bacterium isolated from a marine aquaculture solid waste bioreactor.</title>
        <authorList>
            <person name="Grabowski S."/>
            <person name="Apolinario E."/>
            <person name="Schneider N."/>
            <person name="Marshall C.W."/>
            <person name="Sowers K.R."/>
        </authorList>
    </citation>
    <scope>NUCLEOTIDE SEQUENCE [LARGE SCALE GENOMIC DNA]</scope>
    <source>
        <strain evidence="11 12">DSM 12537</strain>
    </source>
</reference>
<evidence type="ECO:0000313" key="11">
    <source>
        <dbReference type="EMBL" id="MCF4142673.1"/>
    </source>
</evidence>
<evidence type="ECO:0000256" key="7">
    <source>
        <dbReference type="ARBA" id="ARBA00023136"/>
    </source>
</evidence>
<gene>
    <name evidence="11" type="ORF">L2W38_07570</name>
</gene>
<feature type="transmembrane region" description="Helical" evidence="9">
    <location>
        <begin position="12"/>
        <end position="33"/>
    </location>
</feature>
<keyword evidence="6 9" id="KW-1133">Transmembrane helix</keyword>
<evidence type="ECO:0000256" key="3">
    <source>
        <dbReference type="ARBA" id="ARBA00022475"/>
    </source>
</evidence>
<proteinExistence type="inferred from homology"/>
<feature type="transmembrane region" description="Helical" evidence="9">
    <location>
        <begin position="83"/>
        <end position="103"/>
    </location>
</feature>
<comment type="similarity">
    <text evidence="8">Belongs to the TRAP transporter small permease family.</text>
</comment>
<keyword evidence="3" id="KW-1003">Cell membrane</keyword>
<dbReference type="RefSeq" id="WP_236099396.1">
    <property type="nucleotide sequence ID" value="NZ_JAKGUD010000007.1"/>
</dbReference>
<dbReference type="Proteomes" id="UP001200430">
    <property type="component" value="Unassembled WGS sequence"/>
</dbReference>
<keyword evidence="12" id="KW-1185">Reference proteome</keyword>
<comment type="subcellular location">
    <subcellularLocation>
        <location evidence="1">Cell inner membrane</location>
        <topology evidence="1">Multi-pass membrane protein</topology>
    </subcellularLocation>
</comment>
<dbReference type="InterPro" id="IPR055348">
    <property type="entry name" value="DctQ"/>
</dbReference>
<evidence type="ECO:0000256" key="2">
    <source>
        <dbReference type="ARBA" id="ARBA00022448"/>
    </source>
</evidence>
<dbReference type="PANTHER" id="PTHR35011">
    <property type="entry name" value="2,3-DIKETO-L-GULONATE TRAP TRANSPORTER SMALL PERMEASE PROTEIN YIAM"/>
    <property type="match status" value="1"/>
</dbReference>
<keyword evidence="2" id="KW-0813">Transport</keyword>
<protein>
    <submittedName>
        <fullName evidence="11">TRAP transporter small permease</fullName>
    </submittedName>
</protein>
<accession>A0ABS9ENB4</accession>
<feature type="transmembrane region" description="Helical" evidence="9">
    <location>
        <begin position="123"/>
        <end position="145"/>
    </location>
</feature>
<comment type="caution">
    <text evidence="11">The sequence shown here is derived from an EMBL/GenBank/DDBJ whole genome shotgun (WGS) entry which is preliminary data.</text>
</comment>
<keyword evidence="4" id="KW-0997">Cell inner membrane</keyword>
<name>A0ABS9ENB4_9BACT</name>
<evidence type="ECO:0000256" key="4">
    <source>
        <dbReference type="ARBA" id="ARBA00022519"/>
    </source>
</evidence>
<sequence>MWKEIFDDIEEKFLVWTIAISVLLTFSQVIMRYAFHNSLSWSEELSRYLFLWYSWIGASYCVKEKAHLRVGILTDKLLGRKKAFFEIVILLVWIVFSIFLAWQGGVLTGFLIKRGQLSAAMRIPMSIAYSSVPVGCFLMALRLIFELPPHFKKLFGKEV</sequence>
<dbReference type="PANTHER" id="PTHR35011:SF2">
    <property type="entry name" value="2,3-DIKETO-L-GULONATE TRAP TRANSPORTER SMALL PERMEASE PROTEIN YIAM"/>
    <property type="match status" value="1"/>
</dbReference>
<dbReference type="Pfam" id="PF04290">
    <property type="entry name" value="DctQ"/>
    <property type="match status" value="1"/>
</dbReference>
<organism evidence="11 12">
    <name type="scientific">Dethiosulfovibrio marinus</name>
    <dbReference type="NCBI Taxonomy" id="133532"/>
    <lineage>
        <taxon>Bacteria</taxon>
        <taxon>Thermotogati</taxon>
        <taxon>Synergistota</taxon>
        <taxon>Synergistia</taxon>
        <taxon>Synergistales</taxon>
        <taxon>Dethiosulfovibrionaceae</taxon>
        <taxon>Dethiosulfovibrio</taxon>
    </lineage>
</organism>
<evidence type="ECO:0000259" key="10">
    <source>
        <dbReference type="Pfam" id="PF04290"/>
    </source>
</evidence>
<dbReference type="InterPro" id="IPR007387">
    <property type="entry name" value="TRAP_DctQ"/>
</dbReference>
<evidence type="ECO:0000256" key="8">
    <source>
        <dbReference type="ARBA" id="ARBA00038436"/>
    </source>
</evidence>
<evidence type="ECO:0000256" key="1">
    <source>
        <dbReference type="ARBA" id="ARBA00004429"/>
    </source>
</evidence>